<dbReference type="EMBL" id="FXAH01000017">
    <property type="protein sequence ID" value="SMF72766.1"/>
    <property type="molecule type" value="Genomic_DNA"/>
</dbReference>
<proteinExistence type="predicted"/>
<dbReference type="Proteomes" id="UP000192911">
    <property type="component" value="Unassembled WGS sequence"/>
</dbReference>
<protein>
    <submittedName>
        <fullName evidence="2">Uncharacterized protein</fullName>
    </submittedName>
</protein>
<name>A0A1X7GPU1_TRICW</name>
<accession>A0A1X7GPU1</accession>
<feature type="compositionally biased region" description="Basic and acidic residues" evidence="1">
    <location>
        <begin position="34"/>
        <end position="45"/>
    </location>
</feature>
<evidence type="ECO:0000313" key="2">
    <source>
        <dbReference type="EMBL" id="SMF72766.1"/>
    </source>
</evidence>
<feature type="region of interest" description="Disordered" evidence="1">
    <location>
        <begin position="31"/>
        <end position="134"/>
    </location>
</feature>
<organism evidence="2 3">
    <name type="scientific">Trinickia caryophylli</name>
    <name type="common">Paraburkholderia caryophylli</name>
    <dbReference type="NCBI Taxonomy" id="28094"/>
    <lineage>
        <taxon>Bacteria</taxon>
        <taxon>Pseudomonadati</taxon>
        <taxon>Pseudomonadota</taxon>
        <taxon>Betaproteobacteria</taxon>
        <taxon>Burkholderiales</taxon>
        <taxon>Burkholderiaceae</taxon>
        <taxon>Trinickia</taxon>
    </lineage>
</organism>
<evidence type="ECO:0000256" key="1">
    <source>
        <dbReference type="SAM" id="MobiDB-lite"/>
    </source>
</evidence>
<reference evidence="3" key="1">
    <citation type="submission" date="2017-04" db="EMBL/GenBank/DDBJ databases">
        <authorList>
            <person name="Varghese N."/>
            <person name="Submissions S."/>
        </authorList>
    </citation>
    <scope>NUCLEOTIDE SEQUENCE [LARGE SCALE GENOMIC DNA]</scope>
    <source>
        <strain evidence="3">Ballard 720</strain>
    </source>
</reference>
<feature type="compositionally biased region" description="Basic and acidic residues" evidence="1">
    <location>
        <begin position="64"/>
        <end position="92"/>
    </location>
</feature>
<evidence type="ECO:0000313" key="3">
    <source>
        <dbReference type="Proteomes" id="UP000192911"/>
    </source>
</evidence>
<dbReference type="AlphaFoldDB" id="A0A1X7GPU1"/>
<sequence length="353" mass="38697">MAGGKRMGRKAFRAYMDSREENQRAINAAAEAFKPVRPEPKRAKEPAPAAFVPPDDGRSVSVRSWHDKSRTVRRAAERAEKYDAFAPPKDELAPMQAPPAKPPADSRSRGPGLSPTATQREITYQPPHGAPDQREPVFEKVVQQVASAERVLSQPVQALIGPRESLTVRSGTLDSGTLGFTAGDFVVPKPLKPSSSQRDPDVTYAKSVVAAPAEEKRYSIARVDHMEEFAQLSPRTRETARFESTVTIDTSRHLEQALPEHLQSTLSHELEVHARSDLENVAMARAGKLHNSHSGDGLLPTGATRQHAALGRGGLFHYKSLTNELANRAGDESGPIVNLFHEADIRQHKDKKT</sequence>
<keyword evidence="3" id="KW-1185">Reference proteome</keyword>
<gene>
    <name evidence="2" type="ORF">SAMN06295900_11746</name>
</gene>